<dbReference type="Proteomes" id="UP000694545">
    <property type="component" value="Unplaced"/>
</dbReference>
<dbReference type="Ensembl" id="ENSVKKT00000001705.1">
    <property type="protein sequence ID" value="ENSVKKP00000001648.1"/>
    <property type="gene ID" value="ENSVKKG00000001359.1"/>
</dbReference>
<keyword evidence="5" id="KW-1185">Reference proteome</keyword>
<dbReference type="PANTHER" id="PTHR24271:SF48">
    <property type="entry name" value="KALLIKREIN-14"/>
    <property type="match status" value="1"/>
</dbReference>
<dbReference type="InterPro" id="IPR001254">
    <property type="entry name" value="Trypsin_dom"/>
</dbReference>
<evidence type="ECO:0000313" key="5">
    <source>
        <dbReference type="Proteomes" id="UP000694545"/>
    </source>
</evidence>
<comment type="similarity">
    <text evidence="1">Belongs to the peptidase S1 family. Snake venom subfamily.</text>
</comment>
<dbReference type="InterPro" id="IPR009003">
    <property type="entry name" value="Peptidase_S1_PA"/>
</dbReference>
<dbReference type="AlphaFoldDB" id="A0A8D2IRW2"/>
<dbReference type="GO" id="GO:0006508">
    <property type="term" value="P:proteolysis"/>
    <property type="evidence" value="ECO:0007669"/>
    <property type="project" value="InterPro"/>
</dbReference>
<dbReference type="PANTHER" id="PTHR24271">
    <property type="entry name" value="KALLIKREIN-RELATED"/>
    <property type="match status" value="1"/>
</dbReference>
<dbReference type="PROSITE" id="PS50240">
    <property type="entry name" value="TRYPSIN_DOM"/>
    <property type="match status" value="1"/>
</dbReference>
<name>A0A8D2IRW2_VARKO</name>
<proteinExistence type="inferred from homology"/>
<dbReference type="Pfam" id="PF00089">
    <property type="entry name" value="Trypsin"/>
    <property type="match status" value="1"/>
</dbReference>
<reference evidence="4" key="2">
    <citation type="submission" date="2025-09" db="UniProtKB">
        <authorList>
            <consortium name="Ensembl"/>
        </authorList>
    </citation>
    <scope>IDENTIFICATION</scope>
</reference>
<dbReference type="GO" id="GO:0004252">
    <property type="term" value="F:serine-type endopeptidase activity"/>
    <property type="evidence" value="ECO:0007669"/>
    <property type="project" value="InterPro"/>
</dbReference>
<dbReference type="InterPro" id="IPR043504">
    <property type="entry name" value="Peptidase_S1_PA_chymotrypsin"/>
</dbReference>
<feature type="domain" description="Peptidase S1" evidence="3">
    <location>
        <begin position="20"/>
        <end position="61"/>
    </location>
</feature>
<dbReference type="Gene3D" id="2.40.10.10">
    <property type="entry name" value="Trypsin-like serine proteases"/>
    <property type="match status" value="1"/>
</dbReference>
<organism evidence="4 5">
    <name type="scientific">Varanus komodoensis</name>
    <name type="common">Komodo dragon</name>
    <dbReference type="NCBI Taxonomy" id="61221"/>
    <lineage>
        <taxon>Eukaryota</taxon>
        <taxon>Metazoa</taxon>
        <taxon>Chordata</taxon>
        <taxon>Craniata</taxon>
        <taxon>Vertebrata</taxon>
        <taxon>Euteleostomi</taxon>
        <taxon>Lepidosauria</taxon>
        <taxon>Squamata</taxon>
        <taxon>Bifurcata</taxon>
        <taxon>Unidentata</taxon>
        <taxon>Episquamata</taxon>
        <taxon>Toxicofera</taxon>
        <taxon>Anguimorpha</taxon>
        <taxon>Paleoanguimorpha</taxon>
        <taxon>Varanoidea</taxon>
        <taxon>Varanidae</taxon>
        <taxon>Varanus</taxon>
    </lineage>
</organism>
<evidence type="ECO:0000256" key="1">
    <source>
        <dbReference type="ARBA" id="ARBA00009228"/>
    </source>
</evidence>
<evidence type="ECO:0000313" key="4">
    <source>
        <dbReference type="Ensembl" id="ENSVKKP00000001648.1"/>
    </source>
</evidence>
<dbReference type="SUPFAM" id="SSF50494">
    <property type="entry name" value="Trypsin-like serine proteases"/>
    <property type="match status" value="1"/>
</dbReference>
<evidence type="ECO:0000259" key="3">
    <source>
        <dbReference type="PROSITE" id="PS50240"/>
    </source>
</evidence>
<dbReference type="InterPro" id="IPR018114">
    <property type="entry name" value="TRYPSIN_HIS"/>
</dbReference>
<evidence type="ECO:0000256" key="2">
    <source>
        <dbReference type="ARBA" id="ARBA00023157"/>
    </source>
</evidence>
<protein>
    <recommendedName>
        <fullName evidence="3">Peptidase S1 domain-containing protein</fullName>
    </recommendedName>
</protein>
<sequence>MVPLLYLTPAPVPRYTGKRIIGGVECKPHSQPWQVFLFDASRNRCGGALIDESWVVTAAHCPGKWRQIETIKGKNSPPGFIVKSLGQMRGDPPKPAIPR</sequence>
<accession>A0A8D2IRW2</accession>
<dbReference type="GO" id="GO:0030141">
    <property type="term" value="C:secretory granule"/>
    <property type="evidence" value="ECO:0007669"/>
    <property type="project" value="TreeGrafter"/>
</dbReference>
<dbReference type="PROSITE" id="PS00134">
    <property type="entry name" value="TRYPSIN_HIS"/>
    <property type="match status" value="1"/>
</dbReference>
<reference evidence="4" key="1">
    <citation type="submission" date="2025-08" db="UniProtKB">
        <authorList>
            <consortium name="Ensembl"/>
        </authorList>
    </citation>
    <scope>IDENTIFICATION</scope>
</reference>
<keyword evidence="2" id="KW-1015">Disulfide bond</keyword>